<reference evidence="3 4" key="1">
    <citation type="journal article" date="2018" name="Sci. Rep.">
        <title>A complete Leishmania donovani reference genome identifies novel genetic variations associated with virulence.</title>
        <authorList>
            <person name="Lypaczewski P."/>
            <person name="Hoshizaki J."/>
            <person name="Zhang W.-W."/>
            <person name="McCall L.-I."/>
            <person name="Torcivia-Rodriguez J."/>
            <person name="Simonyan V."/>
            <person name="Kaur A."/>
            <person name="Dewar K."/>
            <person name="Matlashewski G."/>
        </authorList>
    </citation>
    <scope>NUCLEOTIDE SEQUENCE [LARGE SCALE GENOMIC DNA]</scope>
    <source>
        <strain evidence="3 4">LdCL</strain>
    </source>
</reference>
<dbReference type="Proteomes" id="UP000274082">
    <property type="component" value="Chromosome 34"/>
</dbReference>
<feature type="region of interest" description="Disordered" evidence="2">
    <location>
        <begin position="1370"/>
        <end position="1405"/>
    </location>
</feature>
<gene>
    <name evidence="3" type="ORF">LdCL_340012000</name>
</gene>
<feature type="compositionally biased region" description="Basic and acidic residues" evidence="2">
    <location>
        <begin position="134"/>
        <end position="144"/>
    </location>
</feature>
<feature type="compositionally biased region" description="Polar residues" evidence="2">
    <location>
        <begin position="1501"/>
        <end position="1518"/>
    </location>
</feature>
<feature type="region of interest" description="Disordered" evidence="2">
    <location>
        <begin position="824"/>
        <end position="890"/>
    </location>
</feature>
<feature type="region of interest" description="Disordered" evidence="2">
    <location>
        <begin position="1888"/>
        <end position="2056"/>
    </location>
</feature>
<feature type="compositionally biased region" description="Low complexity" evidence="2">
    <location>
        <begin position="334"/>
        <end position="346"/>
    </location>
</feature>
<feature type="region of interest" description="Disordered" evidence="2">
    <location>
        <begin position="2074"/>
        <end position="2171"/>
    </location>
</feature>
<feature type="compositionally biased region" description="Low complexity" evidence="2">
    <location>
        <begin position="1534"/>
        <end position="1544"/>
    </location>
</feature>
<feature type="region of interest" description="Disordered" evidence="2">
    <location>
        <begin position="1419"/>
        <end position="1572"/>
    </location>
</feature>
<feature type="region of interest" description="Disordered" evidence="2">
    <location>
        <begin position="1095"/>
        <end position="1116"/>
    </location>
</feature>
<feature type="compositionally biased region" description="Low complexity" evidence="2">
    <location>
        <begin position="600"/>
        <end position="613"/>
    </location>
</feature>
<feature type="region of interest" description="Disordered" evidence="2">
    <location>
        <begin position="2242"/>
        <end position="2393"/>
    </location>
</feature>
<feature type="coiled-coil region" evidence="1">
    <location>
        <begin position="17"/>
        <end position="54"/>
    </location>
</feature>
<organism evidence="3 4">
    <name type="scientific">Leishmania donovani</name>
    <dbReference type="NCBI Taxonomy" id="5661"/>
    <lineage>
        <taxon>Eukaryota</taxon>
        <taxon>Discoba</taxon>
        <taxon>Euglenozoa</taxon>
        <taxon>Kinetoplastea</taxon>
        <taxon>Metakinetoplastina</taxon>
        <taxon>Trypanosomatida</taxon>
        <taxon>Trypanosomatidae</taxon>
        <taxon>Leishmaniinae</taxon>
        <taxon>Leishmania</taxon>
    </lineage>
</organism>
<feature type="coiled-coil region" evidence="1">
    <location>
        <begin position="1036"/>
        <end position="1077"/>
    </location>
</feature>
<feature type="region of interest" description="Disordered" evidence="2">
    <location>
        <begin position="322"/>
        <end position="704"/>
    </location>
</feature>
<feature type="coiled-coil region" evidence="1">
    <location>
        <begin position="899"/>
        <end position="992"/>
    </location>
</feature>
<evidence type="ECO:0000313" key="4">
    <source>
        <dbReference type="Proteomes" id="UP000274082"/>
    </source>
</evidence>
<feature type="compositionally biased region" description="Polar residues" evidence="2">
    <location>
        <begin position="1741"/>
        <end position="1755"/>
    </location>
</feature>
<dbReference type="VEuPathDB" id="TriTrypDB:LdBPK_340640.1"/>
<feature type="compositionally biased region" description="Polar residues" evidence="2">
    <location>
        <begin position="2368"/>
        <end position="2385"/>
    </location>
</feature>
<feature type="region of interest" description="Disordered" evidence="2">
    <location>
        <begin position="2183"/>
        <end position="2206"/>
    </location>
</feature>
<feature type="compositionally biased region" description="Pro residues" evidence="2">
    <location>
        <begin position="502"/>
        <end position="511"/>
    </location>
</feature>
<feature type="compositionally biased region" description="Polar residues" evidence="2">
    <location>
        <begin position="841"/>
        <end position="857"/>
    </location>
</feature>
<proteinExistence type="predicted"/>
<dbReference type="EMBL" id="CP029533">
    <property type="protein sequence ID" value="AYU82401.1"/>
    <property type="molecule type" value="Genomic_DNA"/>
</dbReference>
<dbReference type="VEuPathDB" id="TriTrypDB:LdCL_340012000"/>
<feature type="region of interest" description="Disordered" evidence="2">
    <location>
        <begin position="1698"/>
        <end position="1803"/>
    </location>
</feature>
<feature type="compositionally biased region" description="Polar residues" evidence="2">
    <location>
        <begin position="2046"/>
        <end position="2056"/>
    </location>
</feature>
<sequence length="2393" mass="251434">MESPPAQAVSGEQRARLLELEERQRQLKRLCEEALREEEQHQQILQQLEEHNTAAASSVGSFAGGSAGSFTGAAALHVRPFSPSAAAEPLDDLLTGEVQSFRDPNSIVRDSSTGSVAAAPLLRGGSSSNPRNPSMDRPRTRLDSSYRPPTYPLPTASATQPPPPPRAMLYTASRRPREEGSRADAAAINGSIQPSISAPAMSSSLPVTKTWWHGEKGAAEKRSGSNAAAAACTPAERVGAGYGAYAACSPPAAPAPLSPPPPPPPPERSRSRSPGCSGPLVDRLWRSDVRHHHGIPPPPPPAPNAVEATVSPFSVLYSRTLGARAGLSPPPSRPSRSSAPPSVSPDDVADNLPPPPPRAHSCAAASHNVQPSMENKYRRSRSFLNADPPLPPPPPPPPPPTAHTDLGGDSILSTTSTERVIERWRHRLSCSDALGQRDGHYTSSGYDRSGAAGQKPSITRPGTRVGVTLAERRTPQASAAPLLSVPYRESATREGVKVASRVPPPPPPPPVSGTDPLSSPARYNEGRTEDESLPNRWETASLTPSLRSAEERRLRSYFAKPDGDVGSSAPAHKDYASYSRQRVLGSRDGVKNARAALLETGGTASSTSAPAAARSEGSVSAWQQTSRAAEPPLHRRSTAAHFTSSAPSVTDVLPPTPAKAKPKKTVLHPYGLQQSQSSSLSPPPEPSLRNAAARNGCGASRHRSGAPVPLFSALSAKHQRSTLSALNGSNLDSAWGNGGTSLPAQSDVNGAAAAPAPHASVAASDSDYFDIGPEKEALLTLLQESTRGAPGSSAGVAFPATSRSSSIQPWASSSVVTNVAGGGQSAEKALPYPPSARLSDSKQTQSFGAPPTMTTLPPHNKDSARRHSNFDLSVGTPLPLGGSGKAAAGGAQHGNEVAAAQLQQKYDAAQTKAEALARHLVKAISDRKMLQGSVEQLEMLVEECNAEVGRLQQIVEQQHQDRATSLGVQAALRAKEREVAVYEDEIRRLNVVLNGHLTRTATAERVAQDSVQHGLVVKEAEVEAAMAEVGMAHLAQREAEERASRLANELDTAVEQIQFLDERLAEMERAAAAARFQAMSGRITEENDVNLDGGTVAPSHLSPAAHITMPPDEETRHWPPEARQAMAQLAAQAEGLLFKNAEGERHASMRLQHVENTCNELQRHLRQRGEEVERAREACEQLRQEKSALQTVGGLWYQQLREVKEDAQLVSEMVRTSREDAEDVYLSSRMAEERAAVHCAAAAAASPLQPLPSPAPTDPATLKKSAQFARQVMRDFHAVARFLSSLRTMNIGDSNGYQILQAIASGRHPAEALYTADDTATPKRLSELLRPNEATEAKRRVQEKKARVLRAVEQALIVEPVSAAAYVSVDTPHNRPSSGATITLGLPPRAGGQPPTAEAEAEECEVPDALEDDLANDDEVEMEVVSSSLHPTRMGSHSLRDGSNGMVHSDVRRRPASDSVTSLPLNRVPPTASASEASCAPSALEASPPPAPLASDGRPFCSTSFMGGNEAPSTTSTSRPTVAKAAPAPPTPLPSVSRPLRLSTTPSQPQPDGKEENEEEAVAFSDEQSSPTCALSHTVLRADSMPIRGNGAGADFDMSSITLVSSPSMSQQTFHQQTATVQQSSLPSTLAVTATPPADLTEGAPAARPNASVPLQVQQQHRSMPATQESISPPSRLRTPTPNRVPAVWAEMHAEEDLITSPVERPKPSQSFADEPPPRVVCDGNTQPVHLGSRPKDRSTTARPSSTPHPGSLSGTRYGFEAGDGEKTVAPPRHTGRLRRGASDESNDNEATLFFREPPRGEVQEVAAEPTSIPLQKQHSGVAVDLLSDGFAISSRRAPAAAVAPAQDVSVSPDHTSVIEEEEADLEERVPSAGAAAKRLSLHLESPLKGVQSAASSVPAVTRGTLKDSTMKKPSSSCTRSVVEDDEPSLSFLAPPPPLPPPPPVQPQVRPSPSQEHAHGAPEVDALARTSPAEASVSGAGHSRAMEGNDGSVASIDNAPLSPSSLSGSFAGAPHRMLHQPRRPSASDVGPSLSSVGGAFAPPRLQRSTGSSSSVEAQPLLCTVTPGPAAAVGATASVGQHSRSGARPLTASLPREHPCPEVTPALVEPQRPSPSARPVPAAMRTNPVTPGDPVDSTAATAAGPSPLEEKTSPVPEKAEASRARLEGVTHVDDSLRCNSKVSANTMSETPGSRLPSIASTAAPESPMHALEELSAALRLPGVMRSDTPGNVGSAVSPLAEPLQAAPVHARELPARAGNSAVPRSSPHEGASPAPLPGVNVDAPESNTLNLERASPRSAPPVAAQAPPSTISTPRSRSGGREGPASVRNSTPTEPPVSDEAAARRREDVANILKRIKAKKEQEQKRSSEVGTPTSPTWSESASSGTKDVDSPSM</sequence>
<feature type="compositionally biased region" description="Low complexity" evidence="2">
    <location>
        <begin position="1469"/>
        <end position="1486"/>
    </location>
</feature>
<evidence type="ECO:0000256" key="2">
    <source>
        <dbReference type="SAM" id="MobiDB-lite"/>
    </source>
</evidence>
<feature type="compositionally biased region" description="Pro residues" evidence="2">
    <location>
        <begin position="1934"/>
        <end position="1946"/>
    </location>
</feature>
<evidence type="ECO:0000256" key="1">
    <source>
        <dbReference type="SAM" id="Coils"/>
    </source>
</evidence>
<feature type="compositionally biased region" description="Pro residues" evidence="2">
    <location>
        <begin position="388"/>
        <end position="401"/>
    </location>
</feature>
<protein>
    <submittedName>
        <fullName evidence="3">Uncharacterized protein</fullName>
    </submittedName>
</protein>
<feature type="compositionally biased region" description="Pro residues" evidence="2">
    <location>
        <begin position="251"/>
        <end position="266"/>
    </location>
</feature>
<feature type="region of interest" description="Disordered" evidence="2">
    <location>
        <begin position="1658"/>
        <end position="1682"/>
    </location>
</feature>
<accession>A0A3Q8II89</accession>
<feature type="region of interest" description="Disordered" evidence="2">
    <location>
        <begin position="104"/>
        <end position="183"/>
    </location>
</feature>
<keyword evidence="4" id="KW-1185">Reference proteome</keyword>
<dbReference type="OrthoDB" id="266612at2759"/>
<feature type="compositionally biased region" description="Low complexity" evidence="2">
    <location>
        <begin position="2295"/>
        <end position="2316"/>
    </location>
</feature>
<feature type="compositionally biased region" description="Polar residues" evidence="2">
    <location>
        <begin position="617"/>
        <end position="627"/>
    </location>
</feature>
<feature type="compositionally biased region" description="Basic and acidic residues" evidence="2">
    <location>
        <begin position="2147"/>
        <end position="2171"/>
    </location>
</feature>
<evidence type="ECO:0000313" key="3">
    <source>
        <dbReference type="EMBL" id="AYU82401.1"/>
    </source>
</evidence>
<feature type="compositionally biased region" description="Basic and acidic residues" evidence="2">
    <location>
        <begin position="2358"/>
        <end position="2367"/>
    </location>
</feature>
<feature type="coiled-coil region" evidence="1">
    <location>
        <begin position="1158"/>
        <end position="1192"/>
    </location>
</feature>
<feature type="region of interest" description="Disordered" evidence="2">
    <location>
        <begin position="244"/>
        <end position="307"/>
    </location>
</feature>
<feature type="compositionally biased region" description="Basic and acidic residues" evidence="2">
    <location>
        <begin position="859"/>
        <end position="869"/>
    </location>
</feature>
<dbReference type="VEuPathDB" id="TriTrypDB:LDHU3_34.1070"/>
<keyword evidence="1" id="KW-0175">Coiled coil</keyword>
<name>A0A3Q8II89_LEIDO</name>